<gene>
    <name evidence="2" type="ORF">K452DRAFT_354995</name>
</gene>
<sequence length="236" mass="25351">MATAGRRRIGHATDVLVGAQTTWCAYHILRERFDGADVERRHEGQAPRGPEVRGRAPQKDSRINIGMVMISTLDNASPSRPVPRVRGRQDLEPRTVIGTAKGGVAALQQQPPANATSCALNPPQASRVADSRPLSAQATAQGIRGVELRHAGTTSFLLPCVCVYVGVNGEHDVVGPLAHAHGEGRAGGINAVSEIFRHAREMEKAGEADESQRVRESEHAKCRDGAKLSPHISEYE</sequence>
<name>A0A6A6BQW5_9PEZI</name>
<feature type="region of interest" description="Disordered" evidence="1">
    <location>
        <begin position="39"/>
        <end position="61"/>
    </location>
</feature>
<proteinExistence type="predicted"/>
<dbReference type="Proteomes" id="UP000799438">
    <property type="component" value="Unassembled WGS sequence"/>
</dbReference>
<evidence type="ECO:0000313" key="3">
    <source>
        <dbReference type="Proteomes" id="UP000799438"/>
    </source>
</evidence>
<dbReference type="EMBL" id="ML995475">
    <property type="protein sequence ID" value="KAF2146499.1"/>
    <property type="molecule type" value="Genomic_DNA"/>
</dbReference>
<feature type="compositionally biased region" description="Basic and acidic residues" evidence="1">
    <location>
        <begin position="202"/>
        <end position="226"/>
    </location>
</feature>
<dbReference type="RefSeq" id="XP_033402208.1">
    <property type="nucleotide sequence ID" value="XM_033545926.1"/>
</dbReference>
<evidence type="ECO:0000256" key="1">
    <source>
        <dbReference type="SAM" id="MobiDB-lite"/>
    </source>
</evidence>
<keyword evidence="3" id="KW-1185">Reference proteome</keyword>
<dbReference type="AlphaFoldDB" id="A0A6A6BQW5"/>
<evidence type="ECO:0000313" key="2">
    <source>
        <dbReference type="EMBL" id="KAF2146499.1"/>
    </source>
</evidence>
<organism evidence="2 3">
    <name type="scientific">Aplosporella prunicola CBS 121167</name>
    <dbReference type="NCBI Taxonomy" id="1176127"/>
    <lineage>
        <taxon>Eukaryota</taxon>
        <taxon>Fungi</taxon>
        <taxon>Dikarya</taxon>
        <taxon>Ascomycota</taxon>
        <taxon>Pezizomycotina</taxon>
        <taxon>Dothideomycetes</taxon>
        <taxon>Dothideomycetes incertae sedis</taxon>
        <taxon>Botryosphaeriales</taxon>
        <taxon>Aplosporellaceae</taxon>
        <taxon>Aplosporella</taxon>
    </lineage>
</organism>
<protein>
    <submittedName>
        <fullName evidence="2">Uncharacterized protein</fullName>
    </submittedName>
</protein>
<dbReference type="GeneID" id="54303432"/>
<accession>A0A6A6BQW5</accession>
<reference evidence="2" key="1">
    <citation type="journal article" date="2020" name="Stud. Mycol.">
        <title>101 Dothideomycetes genomes: a test case for predicting lifestyles and emergence of pathogens.</title>
        <authorList>
            <person name="Haridas S."/>
            <person name="Albert R."/>
            <person name="Binder M."/>
            <person name="Bloem J."/>
            <person name="Labutti K."/>
            <person name="Salamov A."/>
            <person name="Andreopoulos B."/>
            <person name="Baker S."/>
            <person name="Barry K."/>
            <person name="Bills G."/>
            <person name="Bluhm B."/>
            <person name="Cannon C."/>
            <person name="Castanera R."/>
            <person name="Culley D."/>
            <person name="Daum C."/>
            <person name="Ezra D."/>
            <person name="Gonzalez J."/>
            <person name="Henrissat B."/>
            <person name="Kuo A."/>
            <person name="Liang C."/>
            <person name="Lipzen A."/>
            <person name="Lutzoni F."/>
            <person name="Magnuson J."/>
            <person name="Mondo S."/>
            <person name="Nolan M."/>
            <person name="Ohm R."/>
            <person name="Pangilinan J."/>
            <person name="Park H.-J."/>
            <person name="Ramirez L."/>
            <person name="Alfaro M."/>
            <person name="Sun H."/>
            <person name="Tritt A."/>
            <person name="Yoshinaga Y."/>
            <person name="Zwiers L.-H."/>
            <person name="Turgeon B."/>
            <person name="Goodwin S."/>
            <person name="Spatafora J."/>
            <person name="Crous P."/>
            <person name="Grigoriev I."/>
        </authorList>
    </citation>
    <scope>NUCLEOTIDE SEQUENCE</scope>
    <source>
        <strain evidence="2">CBS 121167</strain>
    </source>
</reference>
<feature type="region of interest" description="Disordered" evidence="1">
    <location>
        <begin position="202"/>
        <end position="236"/>
    </location>
</feature>